<organism evidence="2 3">
    <name type="scientific">Cardiocondyla obscurior</name>
    <dbReference type="NCBI Taxonomy" id="286306"/>
    <lineage>
        <taxon>Eukaryota</taxon>
        <taxon>Metazoa</taxon>
        <taxon>Ecdysozoa</taxon>
        <taxon>Arthropoda</taxon>
        <taxon>Hexapoda</taxon>
        <taxon>Insecta</taxon>
        <taxon>Pterygota</taxon>
        <taxon>Neoptera</taxon>
        <taxon>Endopterygota</taxon>
        <taxon>Hymenoptera</taxon>
        <taxon>Apocrita</taxon>
        <taxon>Aculeata</taxon>
        <taxon>Formicoidea</taxon>
        <taxon>Formicidae</taxon>
        <taxon>Myrmicinae</taxon>
        <taxon>Cardiocondyla</taxon>
    </lineage>
</organism>
<keyword evidence="1" id="KW-1133">Transmembrane helix</keyword>
<dbReference type="AlphaFoldDB" id="A0AAW2GIL5"/>
<keyword evidence="1" id="KW-0472">Membrane</keyword>
<keyword evidence="1" id="KW-0812">Transmembrane</keyword>
<gene>
    <name evidence="2" type="ORF">PUN28_005613</name>
</gene>
<proteinExistence type="predicted"/>
<feature type="transmembrane region" description="Helical" evidence="1">
    <location>
        <begin position="67"/>
        <end position="88"/>
    </location>
</feature>
<sequence>MRHIAGSRRRCLTFCRPAEIILRVTFLADEFSLDGCSRTLLWRRSIYSKSHPKPDRLKCFKSYRKRFATRGGVASGKISLFFFFFYFARRGSRTWLNRGLGEPRRRQMRERTTNPSLVPGRGAKCIVGERDCNADRYLACVLITQGKRKKKKKKKNHLLISRYITFLPRNSDSRHLSPLVLPAPTRRIKSSARFRLVSLSGTGKDLFLILGGDRSSLR</sequence>
<reference evidence="2 3" key="1">
    <citation type="submission" date="2023-03" db="EMBL/GenBank/DDBJ databases">
        <title>High recombination rates correlate with genetic variation in Cardiocondyla obscurior ants.</title>
        <authorList>
            <person name="Errbii M."/>
        </authorList>
    </citation>
    <scope>NUCLEOTIDE SEQUENCE [LARGE SCALE GENOMIC DNA]</scope>
    <source>
        <strain evidence="2">Alpha-2009</strain>
        <tissue evidence="2">Whole body</tissue>
    </source>
</reference>
<evidence type="ECO:0000313" key="2">
    <source>
        <dbReference type="EMBL" id="KAL0127433.1"/>
    </source>
</evidence>
<evidence type="ECO:0000313" key="3">
    <source>
        <dbReference type="Proteomes" id="UP001430953"/>
    </source>
</evidence>
<accession>A0AAW2GIL5</accession>
<dbReference type="Proteomes" id="UP001430953">
    <property type="component" value="Unassembled WGS sequence"/>
</dbReference>
<evidence type="ECO:0000256" key="1">
    <source>
        <dbReference type="SAM" id="Phobius"/>
    </source>
</evidence>
<keyword evidence="3" id="KW-1185">Reference proteome</keyword>
<dbReference type="EMBL" id="JADYXP020000004">
    <property type="protein sequence ID" value="KAL0127433.1"/>
    <property type="molecule type" value="Genomic_DNA"/>
</dbReference>
<protein>
    <submittedName>
        <fullName evidence="2">Uncharacterized protein</fullName>
    </submittedName>
</protein>
<comment type="caution">
    <text evidence="2">The sequence shown here is derived from an EMBL/GenBank/DDBJ whole genome shotgun (WGS) entry which is preliminary data.</text>
</comment>
<name>A0AAW2GIL5_9HYME</name>